<evidence type="ECO:0000256" key="1">
    <source>
        <dbReference type="SAM" id="MobiDB-lite"/>
    </source>
</evidence>
<proteinExistence type="predicted"/>
<feature type="region of interest" description="Disordered" evidence="1">
    <location>
        <begin position="116"/>
        <end position="149"/>
    </location>
</feature>
<feature type="compositionally biased region" description="Basic and acidic residues" evidence="1">
    <location>
        <begin position="123"/>
        <end position="149"/>
    </location>
</feature>
<accession>A0A846U0Q2</accession>
<organism evidence="2 3">
    <name type="scientific">Spiroplasma platyhelix PALS-1</name>
    <dbReference type="NCBI Taxonomy" id="1276218"/>
    <lineage>
        <taxon>Bacteria</taxon>
        <taxon>Bacillati</taxon>
        <taxon>Mycoplasmatota</taxon>
        <taxon>Mollicutes</taxon>
        <taxon>Entomoplasmatales</taxon>
        <taxon>Spiroplasmataceae</taxon>
        <taxon>Spiroplasma</taxon>
    </lineage>
</organism>
<keyword evidence="3" id="KW-1185">Reference proteome</keyword>
<evidence type="ECO:0000313" key="2">
    <source>
        <dbReference type="EMBL" id="NKE38406.1"/>
    </source>
</evidence>
<dbReference type="AlphaFoldDB" id="A0A846U0Q2"/>
<dbReference type="EMBL" id="JAAVVK010000001">
    <property type="protein sequence ID" value="NKE38406.1"/>
    <property type="molecule type" value="Genomic_DNA"/>
</dbReference>
<dbReference type="RefSeq" id="WP_168104878.1">
    <property type="nucleotide sequence ID" value="NZ_CP051215.1"/>
</dbReference>
<reference evidence="2 3" key="1">
    <citation type="submission" date="2020-04" db="EMBL/GenBank/DDBJ databases">
        <title>Complete genome sequence of Spiroplasma platyhelix ATCC 51748, an insect isolate.</title>
        <authorList>
            <person name="Green E.A."/>
            <person name="Klassen J.L."/>
        </authorList>
    </citation>
    <scope>NUCLEOTIDE SEQUENCE [LARGE SCALE GENOMIC DNA]</scope>
    <source>
        <strain evidence="2 3">PALS-1</strain>
    </source>
</reference>
<protein>
    <submittedName>
        <fullName evidence="2">Uncharacterized protein</fullName>
    </submittedName>
</protein>
<evidence type="ECO:0000313" key="3">
    <source>
        <dbReference type="Proteomes" id="UP000584587"/>
    </source>
</evidence>
<comment type="caution">
    <text evidence="2">The sequence shown here is derived from an EMBL/GenBank/DDBJ whole genome shotgun (WGS) entry which is preliminary data.</text>
</comment>
<name>A0A846U0Q2_9MOLU</name>
<gene>
    <name evidence="2" type="ORF">HER12_01360</name>
</gene>
<sequence>MKKWCKKKIEETKKWFDKWLKNRVEYKINEENNKHDSQSAKEFDDRSMNFLSEVFGDDLIKKNSAAYKRKKAEYQNDSTTRKVVVEVETVDQVTKLHIDDKFVKIDKIETTNNDKIEDTEEEREIKRIENETDETNFYKEARGTEEKDN</sequence>
<dbReference type="Proteomes" id="UP000584587">
    <property type="component" value="Unassembled WGS sequence"/>
</dbReference>